<evidence type="ECO:0000256" key="4">
    <source>
        <dbReference type="ARBA" id="ARBA00023136"/>
    </source>
</evidence>
<dbReference type="AlphaFoldDB" id="A0A1B6L228"/>
<dbReference type="Gene3D" id="1.20.58.390">
    <property type="entry name" value="Neurotransmitter-gated ion-channel transmembrane domain"/>
    <property type="match status" value="1"/>
</dbReference>
<evidence type="ECO:0000313" key="8">
    <source>
        <dbReference type="EMBL" id="JAT17748.1"/>
    </source>
</evidence>
<dbReference type="GO" id="GO:0005230">
    <property type="term" value="F:extracellular ligand-gated monoatomic ion channel activity"/>
    <property type="evidence" value="ECO:0007669"/>
    <property type="project" value="InterPro"/>
</dbReference>
<evidence type="ECO:0000256" key="5">
    <source>
        <dbReference type="SAM" id="Phobius"/>
    </source>
</evidence>
<dbReference type="Gene3D" id="2.70.170.10">
    <property type="entry name" value="Neurotransmitter-gated ion-channel ligand-binding domain"/>
    <property type="match status" value="1"/>
</dbReference>
<protein>
    <recommendedName>
        <fullName evidence="7">Neurotransmitter-gated ion-channel ligand-binding domain-containing protein</fullName>
    </recommendedName>
</protein>
<feature type="transmembrane region" description="Helical" evidence="5">
    <location>
        <begin position="50"/>
        <end position="69"/>
    </location>
</feature>
<dbReference type="InterPro" id="IPR036719">
    <property type="entry name" value="Neuro-gated_channel_TM_sf"/>
</dbReference>
<organism evidence="8">
    <name type="scientific">Graphocephala atropunctata</name>
    <dbReference type="NCBI Taxonomy" id="36148"/>
    <lineage>
        <taxon>Eukaryota</taxon>
        <taxon>Metazoa</taxon>
        <taxon>Ecdysozoa</taxon>
        <taxon>Arthropoda</taxon>
        <taxon>Hexapoda</taxon>
        <taxon>Insecta</taxon>
        <taxon>Pterygota</taxon>
        <taxon>Neoptera</taxon>
        <taxon>Paraneoptera</taxon>
        <taxon>Hemiptera</taxon>
        <taxon>Auchenorrhyncha</taxon>
        <taxon>Membracoidea</taxon>
        <taxon>Cicadellidae</taxon>
        <taxon>Cicadellinae</taxon>
        <taxon>Cicadellini</taxon>
        <taxon>Graphocephala</taxon>
    </lineage>
</organism>
<keyword evidence="4 5" id="KW-0472">Membrane</keyword>
<feature type="transmembrane region" description="Helical" evidence="5">
    <location>
        <begin position="269"/>
        <end position="287"/>
    </location>
</feature>
<dbReference type="GO" id="GO:0004888">
    <property type="term" value="F:transmembrane signaling receptor activity"/>
    <property type="evidence" value="ECO:0007669"/>
    <property type="project" value="InterPro"/>
</dbReference>
<feature type="signal peptide" evidence="6">
    <location>
        <begin position="1"/>
        <end position="15"/>
    </location>
</feature>
<feature type="domain" description="Neurotransmitter-gated ion-channel ligand-binding" evidence="7">
    <location>
        <begin position="35"/>
        <end position="235"/>
    </location>
</feature>
<evidence type="ECO:0000256" key="6">
    <source>
        <dbReference type="SAM" id="SignalP"/>
    </source>
</evidence>
<dbReference type="PANTHER" id="PTHR18945">
    <property type="entry name" value="NEUROTRANSMITTER GATED ION CHANNEL"/>
    <property type="match status" value="1"/>
</dbReference>
<dbReference type="InterPro" id="IPR036734">
    <property type="entry name" value="Neur_chan_lig-bd_sf"/>
</dbReference>
<keyword evidence="2 5" id="KW-0812">Transmembrane</keyword>
<feature type="transmembrane region" description="Helical" evidence="5">
    <location>
        <begin position="299"/>
        <end position="321"/>
    </location>
</feature>
<dbReference type="InterPro" id="IPR038050">
    <property type="entry name" value="Neuro_actylchol_rec"/>
</dbReference>
<dbReference type="PRINTS" id="PR00252">
    <property type="entry name" value="NRIONCHANNEL"/>
</dbReference>
<dbReference type="SUPFAM" id="SSF90112">
    <property type="entry name" value="Neurotransmitter-gated ion-channel transmembrane pore"/>
    <property type="match status" value="1"/>
</dbReference>
<feature type="chain" id="PRO_5012227140" description="Neurotransmitter-gated ion-channel ligand-binding domain-containing protein" evidence="6">
    <location>
        <begin position="16"/>
        <end position="419"/>
    </location>
</feature>
<keyword evidence="3 5" id="KW-1133">Transmembrane helix</keyword>
<reference evidence="8" key="1">
    <citation type="submission" date="2015-11" db="EMBL/GenBank/DDBJ databases">
        <title>De novo transcriptome assembly of four potential Pierce s Disease insect vectors from Arizona vineyards.</title>
        <authorList>
            <person name="Tassone E.E."/>
        </authorList>
    </citation>
    <scope>NUCLEOTIDE SEQUENCE</scope>
</reference>
<feature type="transmembrane region" description="Helical" evidence="5">
    <location>
        <begin position="240"/>
        <end position="263"/>
    </location>
</feature>
<name>A0A1B6L228_9HEMI</name>
<dbReference type="InterPro" id="IPR006201">
    <property type="entry name" value="Neur_channel"/>
</dbReference>
<dbReference type="CDD" id="cd18989">
    <property type="entry name" value="LGIC_ECD_cation"/>
    <property type="match status" value="1"/>
</dbReference>
<feature type="transmembrane region" description="Helical" evidence="5">
    <location>
        <begin position="400"/>
        <end position="418"/>
    </location>
</feature>
<evidence type="ECO:0000259" key="7">
    <source>
        <dbReference type="Pfam" id="PF02931"/>
    </source>
</evidence>
<dbReference type="EMBL" id="GEBQ01022229">
    <property type="protein sequence ID" value="JAT17748.1"/>
    <property type="molecule type" value="Transcribed_RNA"/>
</dbReference>
<keyword evidence="6" id="KW-0732">Signal</keyword>
<evidence type="ECO:0000256" key="3">
    <source>
        <dbReference type="ARBA" id="ARBA00022989"/>
    </source>
</evidence>
<comment type="subcellular location">
    <subcellularLocation>
        <location evidence="1">Membrane</location>
        <topology evidence="1">Multi-pass membrane protein</topology>
    </subcellularLocation>
</comment>
<evidence type="ECO:0000256" key="2">
    <source>
        <dbReference type="ARBA" id="ARBA00022692"/>
    </source>
</evidence>
<proteinExistence type="predicted"/>
<dbReference type="InterPro" id="IPR006202">
    <property type="entry name" value="Neur_chan_lig-bd"/>
</dbReference>
<gene>
    <name evidence="8" type="ORF">g.20219</name>
</gene>
<dbReference type="Pfam" id="PF02931">
    <property type="entry name" value="Neur_chan_LBD"/>
    <property type="match status" value="1"/>
</dbReference>
<accession>A0A1B6L228</accession>
<evidence type="ECO:0000256" key="1">
    <source>
        <dbReference type="ARBA" id="ARBA00004141"/>
    </source>
</evidence>
<dbReference type="GO" id="GO:0016020">
    <property type="term" value="C:membrane"/>
    <property type="evidence" value="ECO:0007669"/>
    <property type="project" value="UniProtKB-SubCell"/>
</dbReference>
<feature type="non-terminal residue" evidence="8">
    <location>
        <position position="1"/>
    </location>
</feature>
<sequence>LHCVCLLAVLSLASALPAQPGNRSHSWEPTWVIKLRHDLLTGYDKLARPTLFSGYVNVNFTMSIMHIFIDEPKSMMVIKAWSDIEWVDDKLRWNASDYNGISHITLADQDIWHPDVVLLNSATGYTENYLSSPHYVHDNGKVTWTPPSQFSTYCELNLRKWPYDQQTCSNFFTSLIEGEGHIVLEQGARLGDEGFEMLEPCGWKILALNERVLDRKYHYSSESSNMIGVTVTMKRLRSSLATVVFVPAVVCMMLTLLMFWLPPLSREKFLIPAVNFVVSTIFLVYFSNLLHFSAEHTPYIVVFYTYNLVLVFLSVMVTVGLSNRPTSWPVKYAVSRLLSSPVSSCLCLSNVKNPFMSLYSQQECKDLQSGSPDSTESNVEHKVSSNIYERVLLITVVDRIMFFLYLLIFFFMGFAFYIL</sequence>
<dbReference type="SUPFAM" id="SSF63712">
    <property type="entry name" value="Nicotinic receptor ligand binding domain-like"/>
    <property type="match status" value="1"/>
</dbReference>